<reference evidence="2 3" key="1">
    <citation type="submission" date="2015-07" db="EMBL/GenBank/DDBJ databases">
        <title>High-quality draft genome sequence of Oceanobacillus caeni HM6, a bacillus isolated from a human feces.</title>
        <authorList>
            <person name="Kumar J."/>
            <person name="Verma M.K."/>
            <person name="Pandey R."/>
            <person name="Bhambi M."/>
            <person name="Chauhan N."/>
        </authorList>
    </citation>
    <scope>NUCLEOTIDE SEQUENCE [LARGE SCALE GENOMIC DNA]</scope>
    <source>
        <strain evidence="2 3">HM6</strain>
    </source>
</reference>
<evidence type="ECO:0000313" key="3">
    <source>
        <dbReference type="Proteomes" id="UP000037854"/>
    </source>
</evidence>
<proteinExistence type="predicted"/>
<dbReference type="RefSeq" id="WP_047183962.1">
    <property type="nucleotide sequence ID" value="NZ_JARTGE010000076.1"/>
</dbReference>
<dbReference type="PROSITE" id="PS51704">
    <property type="entry name" value="GP_PDE"/>
    <property type="match status" value="1"/>
</dbReference>
<dbReference type="Gene3D" id="3.20.20.190">
    <property type="entry name" value="Phosphatidylinositol (PI) phosphodiesterase"/>
    <property type="match status" value="1"/>
</dbReference>
<name>A0ABR5MHX4_9BACI</name>
<dbReference type="SUPFAM" id="SSF51695">
    <property type="entry name" value="PLC-like phosphodiesterases"/>
    <property type="match status" value="1"/>
</dbReference>
<dbReference type="PANTHER" id="PTHR46211">
    <property type="entry name" value="GLYCEROPHOSPHORYL DIESTER PHOSPHODIESTERASE"/>
    <property type="match status" value="1"/>
</dbReference>
<comment type="caution">
    <text evidence="2">The sequence shown here is derived from an EMBL/GenBank/DDBJ whole genome shotgun (WGS) entry which is preliminary data.</text>
</comment>
<protein>
    <submittedName>
        <fullName evidence="2">Glycerophosphodiester phosphodiesterase</fullName>
    </submittedName>
</protein>
<keyword evidence="3" id="KW-1185">Reference proteome</keyword>
<dbReference type="PANTHER" id="PTHR46211:SF14">
    <property type="entry name" value="GLYCEROPHOSPHODIESTER PHOSPHODIESTERASE"/>
    <property type="match status" value="1"/>
</dbReference>
<evidence type="ECO:0000313" key="2">
    <source>
        <dbReference type="EMBL" id="KPH73455.1"/>
    </source>
</evidence>
<dbReference type="InterPro" id="IPR017946">
    <property type="entry name" value="PLC-like_Pdiesterase_TIM-brl"/>
</dbReference>
<dbReference type="InterPro" id="IPR030395">
    <property type="entry name" value="GP_PDE_dom"/>
</dbReference>
<evidence type="ECO:0000259" key="1">
    <source>
        <dbReference type="PROSITE" id="PS51704"/>
    </source>
</evidence>
<dbReference type="Pfam" id="PF03009">
    <property type="entry name" value="GDPD"/>
    <property type="match status" value="1"/>
</dbReference>
<organism evidence="2 3">
    <name type="scientific">Oceanobacillus caeni</name>
    <dbReference type="NCBI Taxonomy" id="405946"/>
    <lineage>
        <taxon>Bacteria</taxon>
        <taxon>Bacillati</taxon>
        <taxon>Bacillota</taxon>
        <taxon>Bacilli</taxon>
        <taxon>Bacillales</taxon>
        <taxon>Bacillaceae</taxon>
        <taxon>Oceanobacillus</taxon>
    </lineage>
</organism>
<dbReference type="EMBL" id="LGTK01000047">
    <property type="protein sequence ID" value="KPH73455.1"/>
    <property type="molecule type" value="Genomic_DNA"/>
</dbReference>
<dbReference type="Proteomes" id="UP000037854">
    <property type="component" value="Unassembled WGS sequence"/>
</dbReference>
<feature type="domain" description="GP-PDE" evidence="1">
    <location>
        <begin position="3"/>
        <end position="231"/>
    </location>
</feature>
<sequence length="238" mass="27871">MNIRGIAHRGYPVEYPENTISSFRAAIEMGFTHMELDVHLTKDGVPVVMHDATIDRMTDGHGEIRQYTFQELQAFRINETEEKIPSLAQVLQLAKGRIIVSIELKDTRLYRRIEERVVEVVNQLEMMDQVYFISFNHHSLKKLRSLSPEAQVGPLVNRVKRSHFKLMEKIDAKYLAVRYDGLKEKYVNKCEKLGIQLVVWTVNTKEQMIQIEKYPSILTTTDELQRFKEHFYPTLSMN</sequence>
<gene>
    <name evidence="2" type="ORF">AFL42_12530</name>
</gene>
<accession>A0ABR5MHX4</accession>